<feature type="compositionally biased region" description="Polar residues" evidence="1">
    <location>
        <begin position="1"/>
        <end position="16"/>
    </location>
</feature>
<proteinExistence type="predicted"/>
<dbReference type="EMBL" id="RDQH01000340">
    <property type="protein sequence ID" value="RXH76920.1"/>
    <property type="molecule type" value="Genomic_DNA"/>
</dbReference>
<keyword evidence="3" id="KW-1185">Reference proteome</keyword>
<sequence length="71" mass="8090">MSHPYPTNSGENNPKPSENVEDIRRQESREFGKRETSLEVVLKLHFETDYSGSKALYEVSTSISDDRACII</sequence>
<comment type="caution">
    <text evidence="2">The sequence shown here is derived from an EMBL/GenBank/DDBJ whole genome shotgun (WGS) entry which is preliminary data.</text>
</comment>
<feature type="compositionally biased region" description="Basic and acidic residues" evidence="1">
    <location>
        <begin position="21"/>
        <end position="34"/>
    </location>
</feature>
<organism evidence="2 3">
    <name type="scientific">Malus domestica</name>
    <name type="common">Apple</name>
    <name type="synonym">Pyrus malus</name>
    <dbReference type="NCBI Taxonomy" id="3750"/>
    <lineage>
        <taxon>Eukaryota</taxon>
        <taxon>Viridiplantae</taxon>
        <taxon>Streptophyta</taxon>
        <taxon>Embryophyta</taxon>
        <taxon>Tracheophyta</taxon>
        <taxon>Spermatophyta</taxon>
        <taxon>Magnoliopsida</taxon>
        <taxon>eudicotyledons</taxon>
        <taxon>Gunneridae</taxon>
        <taxon>Pentapetalae</taxon>
        <taxon>rosids</taxon>
        <taxon>fabids</taxon>
        <taxon>Rosales</taxon>
        <taxon>Rosaceae</taxon>
        <taxon>Amygdaloideae</taxon>
        <taxon>Maleae</taxon>
        <taxon>Malus</taxon>
    </lineage>
</organism>
<gene>
    <name evidence="2" type="ORF">DVH24_019808</name>
</gene>
<dbReference type="Proteomes" id="UP000290289">
    <property type="component" value="Chromosome 14"/>
</dbReference>
<evidence type="ECO:0000256" key="1">
    <source>
        <dbReference type="SAM" id="MobiDB-lite"/>
    </source>
</evidence>
<reference evidence="2 3" key="1">
    <citation type="submission" date="2018-10" db="EMBL/GenBank/DDBJ databases">
        <title>A high-quality apple genome assembly.</title>
        <authorList>
            <person name="Hu J."/>
        </authorList>
    </citation>
    <scope>NUCLEOTIDE SEQUENCE [LARGE SCALE GENOMIC DNA]</scope>
    <source>
        <strain evidence="3">cv. HFTH1</strain>
        <tissue evidence="2">Young leaf</tissue>
    </source>
</reference>
<name>A0A498I1C9_MALDO</name>
<accession>A0A498I1C9</accession>
<protein>
    <submittedName>
        <fullName evidence="2">Uncharacterized protein</fullName>
    </submittedName>
</protein>
<evidence type="ECO:0000313" key="3">
    <source>
        <dbReference type="Proteomes" id="UP000290289"/>
    </source>
</evidence>
<evidence type="ECO:0000313" key="2">
    <source>
        <dbReference type="EMBL" id="RXH76920.1"/>
    </source>
</evidence>
<dbReference type="AlphaFoldDB" id="A0A498I1C9"/>
<feature type="region of interest" description="Disordered" evidence="1">
    <location>
        <begin position="1"/>
        <end position="34"/>
    </location>
</feature>